<gene>
    <name evidence="1" type="ORF">P5G46_13870</name>
</gene>
<reference evidence="1 2" key="1">
    <citation type="submission" date="2023-03" db="EMBL/GenBank/DDBJ databases">
        <title>MT1 and MT2 Draft Genomes of Novel Species.</title>
        <authorList>
            <person name="Venkateswaran K."/>
        </authorList>
    </citation>
    <scope>NUCLEOTIDE SEQUENCE [LARGE SCALE GENOMIC DNA]</scope>
    <source>
        <strain evidence="1 2">IF8SW-P5</strain>
    </source>
</reference>
<dbReference type="InterPro" id="IPR037079">
    <property type="entry name" value="AF2212/PG0164-like_sf"/>
</dbReference>
<dbReference type="SUPFAM" id="SSF141694">
    <property type="entry name" value="AF2212/PG0164-like"/>
    <property type="match status" value="1"/>
</dbReference>
<dbReference type="EMBL" id="JAROCE010000005">
    <property type="protein sequence ID" value="MFM2721602.1"/>
    <property type="molecule type" value="Genomic_DNA"/>
</dbReference>
<evidence type="ECO:0000313" key="2">
    <source>
        <dbReference type="Proteomes" id="UP001630303"/>
    </source>
</evidence>
<name>A0ABW9GL51_9MICO</name>
<accession>A0ABW9GL51</accession>
<evidence type="ECO:0000313" key="1">
    <source>
        <dbReference type="EMBL" id="MFM2721602.1"/>
    </source>
</evidence>
<organism evidence="1 2">
    <name type="scientific">Microbacterium mcarthurae</name>
    <dbReference type="NCBI Taxonomy" id="3035918"/>
    <lineage>
        <taxon>Bacteria</taxon>
        <taxon>Bacillati</taxon>
        <taxon>Actinomycetota</taxon>
        <taxon>Actinomycetes</taxon>
        <taxon>Micrococcales</taxon>
        <taxon>Microbacteriaceae</taxon>
        <taxon>Microbacterium</taxon>
    </lineage>
</organism>
<sequence length="98" mass="11114">MIVEFEGEVFRWEARLDSAWYFVALPLELSEAVSETQTYRRGFGGVRVEATIGTSTWRTSVFPQSDGRYVLPLKRAVRDREGIPPDGIVRVHLSVIDA</sequence>
<dbReference type="InterPro" id="IPR015018">
    <property type="entry name" value="DUF1905"/>
</dbReference>
<protein>
    <submittedName>
        <fullName evidence="1">DUF1905 domain-containing protein</fullName>
    </submittedName>
</protein>
<dbReference type="Pfam" id="PF08922">
    <property type="entry name" value="DUF1905"/>
    <property type="match status" value="1"/>
</dbReference>
<proteinExistence type="predicted"/>
<dbReference type="RefSeq" id="WP_239275941.1">
    <property type="nucleotide sequence ID" value="NZ_JAROCE010000005.1"/>
</dbReference>
<keyword evidence="2" id="KW-1185">Reference proteome</keyword>
<dbReference type="Proteomes" id="UP001630303">
    <property type="component" value="Unassembled WGS sequence"/>
</dbReference>
<comment type="caution">
    <text evidence="1">The sequence shown here is derived from an EMBL/GenBank/DDBJ whole genome shotgun (WGS) entry which is preliminary data.</text>
</comment>
<dbReference type="Gene3D" id="2.40.30.100">
    <property type="entry name" value="AF2212/PG0164-like"/>
    <property type="match status" value="1"/>
</dbReference>